<evidence type="ECO:0000313" key="3">
    <source>
        <dbReference type="Proteomes" id="UP000234474"/>
    </source>
</evidence>
<dbReference type="Proteomes" id="UP000234474">
    <property type="component" value="Unassembled WGS sequence"/>
</dbReference>
<dbReference type="GeneID" id="36528774"/>
<keyword evidence="1" id="KW-1133">Transmembrane helix</keyword>
<protein>
    <submittedName>
        <fullName evidence="2">Uncharacterized protein</fullName>
    </submittedName>
</protein>
<name>A0A2I1C286_ASPN1</name>
<dbReference type="VEuPathDB" id="FungiDB:P174DRAFT_247760"/>
<dbReference type="RefSeq" id="XP_024680324.1">
    <property type="nucleotide sequence ID" value="XM_024821448.1"/>
</dbReference>
<comment type="caution">
    <text evidence="2">The sequence shown here is derived from an EMBL/GenBank/DDBJ whole genome shotgun (WGS) entry which is preliminary data.</text>
</comment>
<evidence type="ECO:0000256" key="1">
    <source>
        <dbReference type="SAM" id="Phobius"/>
    </source>
</evidence>
<organism evidence="2 3">
    <name type="scientific">Aspergillus novofumigatus (strain IBT 16806)</name>
    <dbReference type="NCBI Taxonomy" id="1392255"/>
    <lineage>
        <taxon>Eukaryota</taxon>
        <taxon>Fungi</taxon>
        <taxon>Dikarya</taxon>
        <taxon>Ascomycota</taxon>
        <taxon>Pezizomycotina</taxon>
        <taxon>Eurotiomycetes</taxon>
        <taxon>Eurotiomycetidae</taxon>
        <taxon>Eurotiales</taxon>
        <taxon>Aspergillaceae</taxon>
        <taxon>Aspergillus</taxon>
        <taxon>Aspergillus subgen. Fumigati</taxon>
    </lineage>
</organism>
<gene>
    <name evidence="2" type="ORF">P174DRAFT_247760</name>
</gene>
<keyword evidence="3" id="KW-1185">Reference proteome</keyword>
<proteinExistence type="predicted"/>
<feature type="transmembrane region" description="Helical" evidence="1">
    <location>
        <begin position="12"/>
        <end position="30"/>
    </location>
</feature>
<keyword evidence="1" id="KW-0472">Membrane</keyword>
<dbReference type="EMBL" id="MSZS01000006">
    <property type="protein sequence ID" value="PKX91729.1"/>
    <property type="molecule type" value="Genomic_DNA"/>
</dbReference>
<keyword evidence="1" id="KW-0812">Transmembrane</keyword>
<dbReference type="AlphaFoldDB" id="A0A2I1C286"/>
<reference evidence="3" key="1">
    <citation type="journal article" date="2018" name="Proc. Natl. Acad. Sci. U.S.A.">
        <title>Linking secondary metabolites to gene clusters through genome sequencing of six diverse Aspergillus species.</title>
        <authorList>
            <person name="Kaerboelling I."/>
            <person name="Vesth T.C."/>
            <person name="Frisvad J.C."/>
            <person name="Nybo J.L."/>
            <person name="Theobald S."/>
            <person name="Kuo A."/>
            <person name="Bowyer P."/>
            <person name="Matsuda Y."/>
            <person name="Mondo S."/>
            <person name="Lyhne E.K."/>
            <person name="Kogle M.E."/>
            <person name="Clum A."/>
            <person name="Lipzen A."/>
            <person name="Salamov A."/>
            <person name="Ngan C.Y."/>
            <person name="Daum C."/>
            <person name="Chiniquy J."/>
            <person name="Barry K."/>
            <person name="LaButti K."/>
            <person name="Haridas S."/>
            <person name="Simmons B.A."/>
            <person name="Magnuson J.K."/>
            <person name="Mortensen U.H."/>
            <person name="Larsen T.O."/>
            <person name="Grigoriev I.V."/>
            <person name="Baker S.E."/>
            <person name="Andersen M.R."/>
        </authorList>
    </citation>
    <scope>NUCLEOTIDE SEQUENCE [LARGE SCALE GENOMIC DNA]</scope>
    <source>
        <strain evidence="3">IBT 16806</strain>
    </source>
</reference>
<sequence>MAMGPCHITHVILIMMTMIVMGITHNFSIIPPLSDHCPIHTLEAKLGWSDGCQWWSRNGFEHLPENVLRIVKRGGQICRIRCVAILLSKVFPSSTRCCLSYYRSILPSPLNNRSLPFKRFSSPPDPFIVFPSRKLGYMPLSQIL</sequence>
<evidence type="ECO:0000313" key="2">
    <source>
        <dbReference type="EMBL" id="PKX91729.1"/>
    </source>
</evidence>
<accession>A0A2I1C286</accession>